<dbReference type="PANTHER" id="PTHR37038:SF12">
    <property type="entry name" value="TRANSCRIPTIONAL REGULATOR"/>
    <property type="match status" value="1"/>
</dbReference>
<dbReference type="PANTHER" id="PTHR37038">
    <property type="entry name" value="TRANSCRIPTIONAL REGULATOR-RELATED"/>
    <property type="match status" value="1"/>
</dbReference>
<dbReference type="InterPro" id="IPR001387">
    <property type="entry name" value="Cro/C1-type_HTH"/>
</dbReference>
<dbReference type="InterPro" id="IPR010057">
    <property type="entry name" value="Transcription_activator_Rgg_C"/>
</dbReference>
<sequence length="288" mass="33862">MTVSIKNIYGAKFRELRKQQNITLTKAAKDITSKSTLSLWENGKDNLSFNQVLELLKHIHTQPIEFIENIISSDLLSLSEKIHLAYVASDTVTLHRYVIKKRELSKKHPQNNDIFLEYCFTCMFYQDLSSDNIFTKYDKIRLTNILTNISEWNYKNIFYFGNTLGLLDPENINRLCSSLITYSINEKLYHQRWYDEVLAAILNSISILVRRNYLLAEKLLDRFDQMKVSDGYACEKMHAQLYRAFITYIKTKDNRRIYEIINACKALNLKELEDGFITGFKQIKQIYG</sequence>
<dbReference type="EMBL" id="CP000517">
    <property type="protein sequence ID" value="ABX26505.1"/>
    <property type="molecule type" value="Genomic_DNA"/>
</dbReference>
<organism evidence="2 3">
    <name type="scientific">Lactobacillus helveticus (strain DPC 4571)</name>
    <dbReference type="NCBI Taxonomy" id="405566"/>
    <lineage>
        <taxon>Bacteria</taxon>
        <taxon>Bacillati</taxon>
        <taxon>Bacillota</taxon>
        <taxon>Bacilli</taxon>
        <taxon>Lactobacillales</taxon>
        <taxon>Lactobacillaceae</taxon>
        <taxon>Lactobacillus</taxon>
    </lineage>
</organism>
<evidence type="ECO:0000313" key="2">
    <source>
        <dbReference type="EMBL" id="ABX26505.1"/>
    </source>
</evidence>
<dbReference type="CDD" id="cd00093">
    <property type="entry name" value="HTH_XRE"/>
    <property type="match status" value="1"/>
</dbReference>
<feature type="domain" description="HTH cro/C1-type" evidence="1">
    <location>
        <begin position="13"/>
        <end position="67"/>
    </location>
</feature>
<dbReference type="Proteomes" id="UP000000790">
    <property type="component" value="Chromosome"/>
</dbReference>
<dbReference type="PROSITE" id="PS50943">
    <property type="entry name" value="HTH_CROC1"/>
    <property type="match status" value="1"/>
</dbReference>
<dbReference type="eggNOG" id="ENOG50301QZ">
    <property type="taxonomic scope" value="Bacteria"/>
</dbReference>
<dbReference type="KEGG" id="lhe:lhv_0273"/>
<gene>
    <name evidence="2" type="ordered locus">lhv_0273</name>
</gene>
<dbReference type="InterPro" id="IPR053163">
    <property type="entry name" value="HTH-type_regulator_Rgg"/>
</dbReference>
<dbReference type="Pfam" id="PF21259">
    <property type="entry name" value="Rgg_C"/>
    <property type="match status" value="1"/>
</dbReference>
<dbReference type="Pfam" id="PF01381">
    <property type="entry name" value="HTH_3"/>
    <property type="match status" value="1"/>
</dbReference>
<dbReference type="SMART" id="SM00530">
    <property type="entry name" value="HTH_XRE"/>
    <property type="match status" value="1"/>
</dbReference>
<accession>A8YXH4</accession>
<dbReference type="RefSeq" id="WP_012211357.1">
    <property type="nucleotide sequence ID" value="NC_010080.1"/>
</dbReference>
<proteinExistence type="predicted"/>
<evidence type="ECO:0000313" key="3">
    <source>
        <dbReference type="Proteomes" id="UP000000790"/>
    </source>
</evidence>
<name>A8YXH4_LACH4</name>
<dbReference type="SUPFAM" id="SSF47413">
    <property type="entry name" value="lambda repressor-like DNA-binding domains"/>
    <property type="match status" value="1"/>
</dbReference>
<evidence type="ECO:0000259" key="1">
    <source>
        <dbReference type="PROSITE" id="PS50943"/>
    </source>
</evidence>
<dbReference type="AlphaFoldDB" id="A8YXH4"/>
<dbReference type="HOGENOM" id="CLU_072045_2_1_9"/>
<protein>
    <submittedName>
        <fullName evidence="2">Transcriptional regulator</fullName>
    </submittedName>
</protein>
<dbReference type="GO" id="GO:0003677">
    <property type="term" value="F:DNA binding"/>
    <property type="evidence" value="ECO:0007669"/>
    <property type="project" value="InterPro"/>
</dbReference>
<dbReference type="InterPro" id="IPR010982">
    <property type="entry name" value="Lambda_DNA-bd_dom_sf"/>
</dbReference>
<reference evidence="2 3" key="1">
    <citation type="journal article" date="2008" name="J. Bacteriol.">
        <title>Genome sequence of Lactobacillus helveticus: an organism distinguished by selective gene loss and IS element expansion.</title>
        <authorList>
            <person name="Callanan M."/>
            <person name="Kaleta P."/>
            <person name="O'Callaghan J."/>
            <person name="O'Sullivan O."/>
            <person name="Jordan K."/>
            <person name="McAuliffe O."/>
            <person name="Sangrador-Vegas A."/>
            <person name="Slattery L."/>
            <person name="Fitzgerald G.F."/>
            <person name="Beresford T."/>
            <person name="Ross R.P."/>
        </authorList>
    </citation>
    <scope>NUCLEOTIDE SEQUENCE [LARGE SCALE GENOMIC DNA]</scope>
    <source>
        <strain evidence="2 3">DPC 4571</strain>
    </source>
</reference>
<dbReference type="Gene3D" id="1.10.260.40">
    <property type="entry name" value="lambda repressor-like DNA-binding domains"/>
    <property type="match status" value="1"/>
</dbReference>